<name>Q4TFD4_TETNG</name>
<reference evidence="1" key="1">
    <citation type="journal article" date="2004" name="Nature">
        <title>Genome duplication in the teleost fish Tetraodon nigroviridis reveals the early vertebrate proto-karyotype.</title>
        <authorList>
            <person name="Jaillon O."/>
            <person name="Aury J.-M."/>
            <person name="Brunet F."/>
            <person name="Petit J.-L."/>
            <person name="Stange-Thomann N."/>
            <person name="Mauceli E."/>
            <person name="Bouneau L."/>
            <person name="Fischer C."/>
            <person name="Ozouf-Costaz C."/>
            <person name="Bernot A."/>
            <person name="Nicaud S."/>
            <person name="Jaffe D."/>
            <person name="Fisher S."/>
            <person name="Lutfalla G."/>
            <person name="Dossat C."/>
            <person name="Segurens B."/>
            <person name="Dasilva C."/>
            <person name="Salanoubat M."/>
            <person name="Levy M."/>
            <person name="Boudet N."/>
            <person name="Castellano S."/>
            <person name="Anthouard V."/>
            <person name="Jubin C."/>
            <person name="Castelli V."/>
            <person name="Katinka M."/>
            <person name="Vacherie B."/>
            <person name="Biemont C."/>
            <person name="Skalli Z."/>
            <person name="Cattolico L."/>
            <person name="Poulain J."/>
            <person name="De Berardinis V."/>
            <person name="Cruaud C."/>
            <person name="Duprat S."/>
            <person name="Brottier P."/>
            <person name="Coutanceau J.-P."/>
            <person name="Gouzy J."/>
            <person name="Parra G."/>
            <person name="Lardier G."/>
            <person name="Chapple C."/>
            <person name="McKernan K.J."/>
            <person name="McEwan P."/>
            <person name="Bosak S."/>
            <person name="Kellis M."/>
            <person name="Volff J.-N."/>
            <person name="Guigo R."/>
            <person name="Zody M.C."/>
            <person name="Mesirov J."/>
            <person name="Lindblad-Toh K."/>
            <person name="Birren B."/>
            <person name="Nusbaum C."/>
            <person name="Kahn D."/>
            <person name="Robinson-Rechavi M."/>
            <person name="Laudet V."/>
            <person name="Schachter V."/>
            <person name="Quetier F."/>
            <person name="Saurin W."/>
            <person name="Scarpelli C."/>
            <person name="Wincker P."/>
            <person name="Lander E.S."/>
            <person name="Weissenbach J."/>
            <person name="Roest Crollius H."/>
        </authorList>
    </citation>
    <scope>NUCLEOTIDE SEQUENCE [LARGE SCALE GENOMIC DNA]</scope>
</reference>
<gene>
    <name evidence="1" type="ORF">GSTENG00001705001</name>
</gene>
<evidence type="ECO:0000313" key="1">
    <source>
        <dbReference type="EMBL" id="CAF88398.1"/>
    </source>
</evidence>
<dbReference type="KEGG" id="tng:GSTEN00001705G001"/>
<sequence length="104" mass="11953">PVCQQLLLALWLGIYHPSSLRRGEGEQIKKGDNVQKDKVKGRDRSVFFMDPHLAFISPALHKFLTLIYEWDSITLMPSINCSRFLSFVPLQCVIVQSSSYIKEK</sequence>
<protein>
    <submittedName>
        <fullName evidence="1">(spotted green pufferfish) hypothetical protein</fullName>
    </submittedName>
</protein>
<reference evidence="1" key="2">
    <citation type="submission" date="2004-02" db="EMBL/GenBank/DDBJ databases">
        <authorList>
            <consortium name="Genoscope"/>
            <consortium name="Whitehead Institute Centre for Genome Research"/>
        </authorList>
    </citation>
    <scope>NUCLEOTIDE SEQUENCE</scope>
</reference>
<comment type="caution">
    <text evidence="1">The sequence shown here is derived from an EMBL/GenBank/DDBJ whole genome shotgun (WGS) entry which is preliminary data.</text>
</comment>
<organism evidence="1">
    <name type="scientific">Tetraodon nigroviridis</name>
    <name type="common">Spotted green pufferfish</name>
    <name type="synonym">Chelonodon nigroviridis</name>
    <dbReference type="NCBI Taxonomy" id="99883"/>
    <lineage>
        <taxon>Eukaryota</taxon>
        <taxon>Metazoa</taxon>
        <taxon>Chordata</taxon>
        <taxon>Craniata</taxon>
        <taxon>Vertebrata</taxon>
        <taxon>Euteleostomi</taxon>
        <taxon>Actinopterygii</taxon>
        <taxon>Neopterygii</taxon>
        <taxon>Teleostei</taxon>
        <taxon>Neoteleostei</taxon>
        <taxon>Acanthomorphata</taxon>
        <taxon>Eupercaria</taxon>
        <taxon>Tetraodontiformes</taxon>
        <taxon>Tetradontoidea</taxon>
        <taxon>Tetraodontidae</taxon>
        <taxon>Tetraodon</taxon>
    </lineage>
</organism>
<dbReference type="EMBL" id="CAAE01004647">
    <property type="protein sequence ID" value="CAF88398.1"/>
    <property type="molecule type" value="Genomic_DNA"/>
</dbReference>
<accession>Q4TFD4</accession>
<feature type="non-terminal residue" evidence="1">
    <location>
        <position position="1"/>
    </location>
</feature>
<dbReference type="AlphaFoldDB" id="Q4TFD4"/>
<proteinExistence type="predicted"/>